<dbReference type="OrthoDB" id="2352663at2"/>
<dbReference type="AlphaFoldDB" id="A0A0V8GH23"/>
<gene>
    <name evidence="1" type="ORF">AS033_09365</name>
</gene>
<sequence length="153" mass="18020">MQEITLEKLQFREDYHIGLNQFLMDVANGNRLIFHFRGHTEETMVIVGDYSCNYFRLTFEADAILLRSPDLYELKEDVEINPIPLLTLTDSKLLTFAREMMNLDPTKDWVHYWLRAFEQDFHVLSPRPPVLTDLGHKRSDAIVTYSFDSFSVE</sequence>
<evidence type="ECO:0000313" key="2">
    <source>
        <dbReference type="Proteomes" id="UP000053797"/>
    </source>
</evidence>
<dbReference type="Proteomes" id="UP000053797">
    <property type="component" value="Unassembled WGS sequence"/>
</dbReference>
<reference evidence="1 2" key="1">
    <citation type="journal article" date="2015" name="Int. J. Syst. Evol. Microbiol.">
        <title>Exiguobacterium enclense sp. nov., isolated from sediment.</title>
        <authorList>
            <person name="Dastager S.G."/>
            <person name="Mawlankar R."/>
            <person name="Sonalkar V.V."/>
            <person name="Thorat M.N."/>
            <person name="Mual P."/>
            <person name="Verma A."/>
            <person name="Krishnamurthi S."/>
            <person name="Tang S.K."/>
            <person name="Li W.J."/>
        </authorList>
    </citation>
    <scope>NUCLEOTIDE SEQUENCE [LARGE SCALE GENOMIC DNA]</scope>
    <source>
        <strain evidence="1 2">NIO-1109</strain>
    </source>
</reference>
<comment type="caution">
    <text evidence="1">The sequence shown here is derived from an EMBL/GenBank/DDBJ whole genome shotgun (WGS) entry which is preliminary data.</text>
</comment>
<accession>A0A0V8GH23</accession>
<name>A0A0V8GH23_9BACL</name>
<dbReference type="EMBL" id="LNQL01000002">
    <property type="protein sequence ID" value="KSU49563.1"/>
    <property type="molecule type" value="Genomic_DNA"/>
</dbReference>
<dbReference type="RefSeq" id="WP_058265299.1">
    <property type="nucleotide sequence ID" value="NZ_FMYN01000002.1"/>
</dbReference>
<protein>
    <submittedName>
        <fullName evidence="1">Uncharacterized protein</fullName>
    </submittedName>
</protein>
<organism evidence="1 2">
    <name type="scientific">Exiguobacterium indicum</name>
    <dbReference type="NCBI Taxonomy" id="296995"/>
    <lineage>
        <taxon>Bacteria</taxon>
        <taxon>Bacillati</taxon>
        <taxon>Bacillota</taxon>
        <taxon>Bacilli</taxon>
        <taxon>Bacillales</taxon>
        <taxon>Bacillales Family XII. Incertae Sedis</taxon>
        <taxon>Exiguobacterium</taxon>
    </lineage>
</organism>
<evidence type="ECO:0000313" key="1">
    <source>
        <dbReference type="EMBL" id="KSU49563.1"/>
    </source>
</evidence>
<proteinExistence type="predicted"/>